<sequence length="242" mass="27895">MKKNYLLITICFSLISCGNYVLEKIGVYEETAKTAIISDGNKKVIIIGMQHVGQQKFYDDVKFKIDSLRALGFHFLFESAMYDVDLTNEEAKIYNLKARKLLGVHLSEKGILDTIENKIGNIKVNPKYQLVNQPKPTLLGLDLNKDVRADLPMNALIDMYEIKFGKIELDECDFNTPLEERYSCATWKKGDINYLILDARNEEIIERIVKSNHNKIAVVYGKKHIEGIVKLLKEKDNNWQYE</sequence>
<reference evidence="1" key="1">
    <citation type="submission" date="2022-04" db="EMBL/GenBank/DDBJ databases">
        <title>Consumption of N2O by Flavobacterium azooxidireducens sp. nov. isolated from Decomposing Leaf Litter of Phragmites australis (Cav.).</title>
        <authorList>
            <person name="Behrendt U."/>
            <person name="Spanner T."/>
            <person name="Augustin J."/>
            <person name="Horn M.A."/>
            <person name="Kolb S."/>
            <person name="Ulrich A."/>
        </authorList>
    </citation>
    <scope>NUCLEOTIDE SEQUENCE</scope>
    <source>
        <strain evidence="1">IGB 4-14</strain>
    </source>
</reference>
<organism evidence="1 2">
    <name type="scientific">Flavobacterium azooxidireducens</name>
    <dbReference type="NCBI Taxonomy" id="1871076"/>
    <lineage>
        <taxon>Bacteria</taxon>
        <taxon>Pseudomonadati</taxon>
        <taxon>Bacteroidota</taxon>
        <taxon>Flavobacteriia</taxon>
        <taxon>Flavobacteriales</taxon>
        <taxon>Flavobacteriaceae</taxon>
        <taxon>Flavobacterium</taxon>
    </lineage>
</organism>
<dbReference type="EMBL" id="CP096205">
    <property type="protein sequence ID" value="UPQ80369.1"/>
    <property type="molecule type" value="Genomic_DNA"/>
</dbReference>
<keyword evidence="2" id="KW-1185">Reference proteome</keyword>
<proteinExistence type="predicted"/>
<evidence type="ECO:0000313" key="1">
    <source>
        <dbReference type="EMBL" id="UPQ80369.1"/>
    </source>
</evidence>
<evidence type="ECO:0008006" key="3">
    <source>
        <dbReference type="Google" id="ProtNLM"/>
    </source>
</evidence>
<evidence type="ECO:0000313" key="2">
    <source>
        <dbReference type="Proteomes" id="UP000830583"/>
    </source>
</evidence>
<dbReference type="Proteomes" id="UP000830583">
    <property type="component" value="Chromosome"/>
</dbReference>
<gene>
    <name evidence="1" type="ORF">M0M57_05900</name>
</gene>
<protein>
    <recommendedName>
        <fullName evidence="3">TraB/GumN family protein</fullName>
    </recommendedName>
</protein>
<name>A0ABY4KIJ1_9FLAO</name>
<dbReference type="RefSeq" id="WP_248436259.1">
    <property type="nucleotide sequence ID" value="NZ_CP096205.1"/>
</dbReference>
<accession>A0ABY4KIJ1</accession>
<dbReference type="PROSITE" id="PS51257">
    <property type="entry name" value="PROKAR_LIPOPROTEIN"/>
    <property type="match status" value="1"/>
</dbReference>